<comment type="cofactor">
    <cofactor evidence="1">
        <name>FAD</name>
        <dbReference type="ChEBI" id="CHEBI:57692"/>
    </cofactor>
</comment>
<dbReference type="AlphaFoldDB" id="A0A852VLW3"/>
<evidence type="ECO:0000256" key="7">
    <source>
        <dbReference type="ARBA" id="ARBA00023014"/>
    </source>
</evidence>
<dbReference type="Proteomes" id="UP000554054">
    <property type="component" value="Unassembled WGS sequence"/>
</dbReference>
<dbReference type="InterPro" id="IPR039261">
    <property type="entry name" value="FNR_nucleotide-bd"/>
</dbReference>
<dbReference type="InterPro" id="IPR050415">
    <property type="entry name" value="MRET"/>
</dbReference>
<dbReference type="SUPFAM" id="SSF63380">
    <property type="entry name" value="Riboflavin synthase domain-like"/>
    <property type="match status" value="1"/>
</dbReference>
<dbReference type="PROSITE" id="PS51085">
    <property type="entry name" value="2FE2S_FER_2"/>
    <property type="match status" value="1"/>
</dbReference>
<dbReference type="InterPro" id="IPR012675">
    <property type="entry name" value="Beta-grasp_dom_sf"/>
</dbReference>
<keyword evidence="4" id="KW-0479">Metal-binding</keyword>
<name>A0A852VLW3_9MICO</name>
<evidence type="ECO:0000256" key="3">
    <source>
        <dbReference type="ARBA" id="ARBA00022714"/>
    </source>
</evidence>
<dbReference type="InterPro" id="IPR017927">
    <property type="entry name" value="FAD-bd_FR_type"/>
</dbReference>
<dbReference type="InterPro" id="IPR006058">
    <property type="entry name" value="2Fe2S_fd_BS"/>
</dbReference>
<protein>
    <submittedName>
        <fullName evidence="10">Ferredoxin-NADP reductase</fullName>
    </submittedName>
</protein>
<evidence type="ECO:0000256" key="4">
    <source>
        <dbReference type="ARBA" id="ARBA00022723"/>
    </source>
</evidence>
<dbReference type="Gene3D" id="2.40.30.10">
    <property type="entry name" value="Translation factors"/>
    <property type="match status" value="1"/>
</dbReference>
<dbReference type="GO" id="GO:0051537">
    <property type="term" value="F:2 iron, 2 sulfur cluster binding"/>
    <property type="evidence" value="ECO:0007669"/>
    <property type="project" value="UniProtKB-KW"/>
</dbReference>
<keyword evidence="5" id="KW-0560">Oxidoreductase</keyword>
<dbReference type="SUPFAM" id="SSF54292">
    <property type="entry name" value="2Fe-2S ferredoxin-like"/>
    <property type="match status" value="1"/>
</dbReference>
<evidence type="ECO:0000259" key="9">
    <source>
        <dbReference type="PROSITE" id="PS51384"/>
    </source>
</evidence>
<sequence length="321" mass="34691">MKIGSESSQVLRVHQKTWEAQGVTSVTFVHPEGEALPRWEPGAHLSLHLPNGLVREYSLCSDPDDTSRWSVAVLRVPDSRGGSRLIHDELPIGAEILVDGPRNLFQLDGESPRHLLVAGGIGITPIVAMTRALEAKGADWHLLYTGRSREVMAFVDEISGLPRDRVTVHVDDEVGGFADISSILAEVDERTVVYCCGPATLMEAVEISVPDTSRLRLERFRAPEPAAAPDTPDGAFDVVVDSTGERVHVGADTSILDALAEVGHDVPFSCTEGICGTCETGVVSGEIDHRDYLLSDDEKESGETMCICVSRCRGSELVLDL</sequence>
<keyword evidence="7" id="KW-0411">Iron-sulfur</keyword>
<dbReference type="InterPro" id="IPR001433">
    <property type="entry name" value="OxRdtase_FAD/NAD-bd"/>
</dbReference>
<comment type="caution">
    <text evidence="10">The sequence shown here is derived from an EMBL/GenBank/DDBJ whole genome shotgun (WGS) entry which is preliminary data.</text>
</comment>
<evidence type="ECO:0000259" key="8">
    <source>
        <dbReference type="PROSITE" id="PS51085"/>
    </source>
</evidence>
<dbReference type="PRINTS" id="PR00409">
    <property type="entry name" value="PHDIOXRDTASE"/>
</dbReference>
<dbReference type="Gene3D" id="3.40.50.80">
    <property type="entry name" value="Nucleotide-binding domain of ferredoxin-NADP reductase (FNR) module"/>
    <property type="match status" value="1"/>
</dbReference>
<feature type="domain" description="2Fe-2S ferredoxin-type" evidence="8">
    <location>
        <begin position="234"/>
        <end position="321"/>
    </location>
</feature>
<gene>
    <name evidence="10" type="ORF">BJY20_001459</name>
</gene>
<evidence type="ECO:0000256" key="5">
    <source>
        <dbReference type="ARBA" id="ARBA00023002"/>
    </source>
</evidence>
<keyword evidence="3" id="KW-0001">2Fe-2S</keyword>
<feature type="domain" description="FAD-binding FR-type" evidence="9">
    <location>
        <begin position="3"/>
        <end position="108"/>
    </location>
</feature>
<dbReference type="PANTHER" id="PTHR47354:SF1">
    <property type="entry name" value="CARNITINE MONOOXYGENASE REDUCTASE SUBUNIT"/>
    <property type="match status" value="1"/>
</dbReference>
<keyword evidence="6" id="KW-0408">Iron</keyword>
<dbReference type="InterPro" id="IPR001041">
    <property type="entry name" value="2Fe-2S_ferredoxin-type"/>
</dbReference>
<proteinExistence type="predicted"/>
<dbReference type="EMBL" id="JACCAE010000001">
    <property type="protein sequence ID" value="NYF98067.1"/>
    <property type="molecule type" value="Genomic_DNA"/>
</dbReference>
<evidence type="ECO:0000256" key="1">
    <source>
        <dbReference type="ARBA" id="ARBA00001974"/>
    </source>
</evidence>
<reference evidence="10 11" key="1">
    <citation type="submission" date="2020-07" db="EMBL/GenBank/DDBJ databases">
        <title>Sequencing the genomes of 1000 actinobacteria strains.</title>
        <authorList>
            <person name="Klenk H.-P."/>
        </authorList>
    </citation>
    <scope>NUCLEOTIDE SEQUENCE [LARGE SCALE GENOMIC DNA]</scope>
    <source>
        <strain evidence="10 11">DSM 26154</strain>
    </source>
</reference>
<dbReference type="Pfam" id="PF00111">
    <property type="entry name" value="Fer2"/>
    <property type="match status" value="1"/>
</dbReference>
<dbReference type="PROSITE" id="PS00197">
    <property type="entry name" value="2FE2S_FER_1"/>
    <property type="match status" value="1"/>
</dbReference>
<dbReference type="CDD" id="cd06185">
    <property type="entry name" value="PDR_like"/>
    <property type="match status" value="1"/>
</dbReference>
<evidence type="ECO:0000256" key="6">
    <source>
        <dbReference type="ARBA" id="ARBA00023004"/>
    </source>
</evidence>
<keyword evidence="2" id="KW-0285">Flavoprotein</keyword>
<dbReference type="GO" id="GO:0046872">
    <property type="term" value="F:metal ion binding"/>
    <property type="evidence" value="ECO:0007669"/>
    <property type="project" value="UniProtKB-KW"/>
</dbReference>
<dbReference type="Gene3D" id="3.10.20.30">
    <property type="match status" value="1"/>
</dbReference>
<accession>A0A852VLW3</accession>
<dbReference type="InterPro" id="IPR017938">
    <property type="entry name" value="Riboflavin_synthase-like_b-brl"/>
</dbReference>
<dbReference type="CDD" id="cd00207">
    <property type="entry name" value="fer2"/>
    <property type="match status" value="1"/>
</dbReference>
<dbReference type="Pfam" id="PF00175">
    <property type="entry name" value="NAD_binding_1"/>
    <property type="match status" value="1"/>
</dbReference>
<evidence type="ECO:0000313" key="11">
    <source>
        <dbReference type="Proteomes" id="UP000554054"/>
    </source>
</evidence>
<evidence type="ECO:0000256" key="2">
    <source>
        <dbReference type="ARBA" id="ARBA00022630"/>
    </source>
</evidence>
<dbReference type="GO" id="GO:0016491">
    <property type="term" value="F:oxidoreductase activity"/>
    <property type="evidence" value="ECO:0007669"/>
    <property type="project" value="UniProtKB-KW"/>
</dbReference>
<dbReference type="PROSITE" id="PS51384">
    <property type="entry name" value="FAD_FR"/>
    <property type="match status" value="1"/>
</dbReference>
<evidence type="ECO:0000313" key="10">
    <source>
        <dbReference type="EMBL" id="NYF98067.1"/>
    </source>
</evidence>
<dbReference type="SUPFAM" id="SSF52343">
    <property type="entry name" value="Ferredoxin reductase-like, C-terminal NADP-linked domain"/>
    <property type="match status" value="1"/>
</dbReference>
<organism evidence="10 11">
    <name type="scientific">Janibacter cremeus</name>
    <dbReference type="NCBI Taxonomy" id="1285192"/>
    <lineage>
        <taxon>Bacteria</taxon>
        <taxon>Bacillati</taxon>
        <taxon>Actinomycetota</taxon>
        <taxon>Actinomycetes</taxon>
        <taxon>Micrococcales</taxon>
        <taxon>Intrasporangiaceae</taxon>
        <taxon>Janibacter</taxon>
    </lineage>
</organism>
<dbReference type="InterPro" id="IPR036010">
    <property type="entry name" value="2Fe-2S_ferredoxin-like_sf"/>
</dbReference>
<dbReference type="RefSeq" id="WP_185990920.1">
    <property type="nucleotide sequence ID" value="NZ_JACCAE010000001.1"/>
</dbReference>
<keyword evidence="11" id="KW-1185">Reference proteome</keyword>
<dbReference type="PANTHER" id="PTHR47354">
    <property type="entry name" value="NADH OXIDOREDUCTASE HCR"/>
    <property type="match status" value="1"/>
</dbReference>